<comment type="subcellular location">
    <subcellularLocation>
        <location evidence="1">Membrane</location>
    </subcellularLocation>
</comment>
<evidence type="ECO:0000256" key="1">
    <source>
        <dbReference type="ARBA" id="ARBA00004370"/>
    </source>
</evidence>
<organism evidence="6 7">
    <name type="scientific">Orchesella cincta</name>
    <name type="common">Springtail</name>
    <name type="synonym">Podura cincta</name>
    <dbReference type="NCBI Taxonomy" id="48709"/>
    <lineage>
        <taxon>Eukaryota</taxon>
        <taxon>Metazoa</taxon>
        <taxon>Ecdysozoa</taxon>
        <taxon>Arthropoda</taxon>
        <taxon>Hexapoda</taxon>
        <taxon>Collembola</taxon>
        <taxon>Entomobryomorpha</taxon>
        <taxon>Entomobryoidea</taxon>
        <taxon>Orchesellidae</taxon>
        <taxon>Orchesellinae</taxon>
        <taxon>Orchesella</taxon>
    </lineage>
</organism>
<keyword evidence="6" id="KW-0675">Receptor</keyword>
<keyword evidence="4" id="KW-0472">Membrane</keyword>
<dbReference type="STRING" id="48709.A0A1D2MDA3"/>
<comment type="caution">
    <text evidence="6">The sequence shown here is derived from an EMBL/GenBank/DDBJ whole genome shotgun (WGS) entry which is preliminary data.</text>
</comment>
<dbReference type="Pfam" id="PF01094">
    <property type="entry name" value="ANF_receptor"/>
    <property type="match status" value="1"/>
</dbReference>
<gene>
    <name evidence="6" type="ORF">Ocin01_15723</name>
</gene>
<dbReference type="SUPFAM" id="SSF53822">
    <property type="entry name" value="Periplasmic binding protein-like I"/>
    <property type="match status" value="1"/>
</dbReference>
<dbReference type="Gene3D" id="3.40.50.2300">
    <property type="match status" value="1"/>
</dbReference>
<protein>
    <submittedName>
        <fullName evidence="6">Glutamate receptor ionotropic, kainate 1</fullName>
    </submittedName>
</protein>
<dbReference type="OMA" id="NCECVAT"/>
<keyword evidence="7" id="KW-1185">Reference proteome</keyword>
<evidence type="ECO:0000313" key="7">
    <source>
        <dbReference type="Proteomes" id="UP000094527"/>
    </source>
</evidence>
<name>A0A1D2MDA3_ORCCI</name>
<feature type="non-terminal residue" evidence="6">
    <location>
        <position position="157"/>
    </location>
</feature>
<dbReference type="AlphaFoldDB" id="A0A1D2MDA3"/>
<evidence type="ECO:0000313" key="6">
    <source>
        <dbReference type="EMBL" id="ODM90960.1"/>
    </source>
</evidence>
<proteinExistence type="predicted"/>
<sequence length="157" mass="17546">GIFPEELKSSPVEVAFKYAVFSVNRERKLLGNNTTLVYRTLYYKNNDIFQASKIGCQLMNGGISALFATGVDMSLESHLKSLSFSLDLPLILPTSSFYDTESMLRSTTASSSSFQMNGYPLKLTPSKSLLAMALRDAVLFLNWTRVALLYEEQDVTF</sequence>
<dbReference type="GO" id="GO:0016020">
    <property type="term" value="C:membrane"/>
    <property type="evidence" value="ECO:0007669"/>
    <property type="project" value="UniProtKB-SubCell"/>
</dbReference>
<keyword evidence="2" id="KW-0812">Transmembrane</keyword>
<reference evidence="6 7" key="1">
    <citation type="journal article" date="2016" name="Genome Biol. Evol.">
        <title>Gene Family Evolution Reflects Adaptation to Soil Environmental Stressors in the Genome of the Collembolan Orchesella cincta.</title>
        <authorList>
            <person name="Faddeeva-Vakhrusheva A."/>
            <person name="Derks M.F."/>
            <person name="Anvar S.Y."/>
            <person name="Agamennone V."/>
            <person name="Suring W."/>
            <person name="Smit S."/>
            <person name="van Straalen N.M."/>
            <person name="Roelofs D."/>
        </authorList>
    </citation>
    <scope>NUCLEOTIDE SEQUENCE [LARGE SCALE GENOMIC DNA]</scope>
    <source>
        <tissue evidence="6">Mixed pool</tissue>
    </source>
</reference>
<keyword evidence="3" id="KW-1133">Transmembrane helix</keyword>
<dbReference type="InterPro" id="IPR001828">
    <property type="entry name" value="ANF_lig-bd_rcpt"/>
</dbReference>
<dbReference type="EMBL" id="LJIJ01001724">
    <property type="protein sequence ID" value="ODM90960.1"/>
    <property type="molecule type" value="Genomic_DNA"/>
</dbReference>
<dbReference type="InterPro" id="IPR028082">
    <property type="entry name" value="Peripla_BP_I"/>
</dbReference>
<dbReference type="OrthoDB" id="5984008at2759"/>
<evidence type="ECO:0000256" key="2">
    <source>
        <dbReference type="ARBA" id="ARBA00022692"/>
    </source>
</evidence>
<feature type="domain" description="Receptor ligand binding region" evidence="5">
    <location>
        <begin position="13"/>
        <end position="154"/>
    </location>
</feature>
<dbReference type="Proteomes" id="UP000094527">
    <property type="component" value="Unassembled WGS sequence"/>
</dbReference>
<feature type="non-terminal residue" evidence="6">
    <location>
        <position position="1"/>
    </location>
</feature>
<evidence type="ECO:0000256" key="4">
    <source>
        <dbReference type="ARBA" id="ARBA00023136"/>
    </source>
</evidence>
<accession>A0A1D2MDA3</accession>
<evidence type="ECO:0000259" key="5">
    <source>
        <dbReference type="Pfam" id="PF01094"/>
    </source>
</evidence>
<evidence type="ECO:0000256" key="3">
    <source>
        <dbReference type="ARBA" id="ARBA00022989"/>
    </source>
</evidence>